<comment type="caution">
    <text evidence="3">The sequence shown here is derived from an EMBL/GenBank/DDBJ whole genome shotgun (WGS) entry which is preliminary data.</text>
</comment>
<accession>A0A7X2ZQL9</accession>
<dbReference type="PANTHER" id="PTHR44520">
    <property type="entry name" value="RESPONSE REGULATOR RCP1-RELATED"/>
    <property type="match status" value="1"/>
</dbReference>
<dbReference type="InterPro" id="IPR052893">
    <property type="entry name" value="TCS_response_regulator"/>
</dbReference>
<dbReference type="Proteomes" id="UP000540519">
    <property type="component" value="Unassembled WGS sequence"/>
</dbReference>
<dbReference type="EMBL" id="RCNR01000003">
    <property type="protein sequence ID" value="MUH34585.1"/>
    <property type="molecule type" value="Genomic_DNA"/>
</dbReference>
<dbReference type="PROSITE" id="PS50110">
    <property type="entry name" value="RESPONSE_REGULATORY"/>
    <property type="match status" value="1"/>
</dbReference>
<evidence type="ECO:0000256" key="1">
    <source>
        <dbReference type="PROSITE-ProRule" id="PRU00169"/>
    </source>
</evidence>
<dbReference type="InterPro" id="IPR011006">
    <property type="entry name" value="CheY-like_superfamily"/>
</dbReference>
<dbReference type="RefSeq" id="WP_155598618.1">
    <property type="nucleotide sequence ID" value="NZ_RCNR01000003.1"/>
</dbReference>
<feature type="domain" description="Response regulatory" evidence="2">
    <location>
        <begin position="6"/>
        <end position="127"/>
    </location>
</feature>
<keyword evidence="1" id="KW-0597">Phosphoprotein</keyword>
<keyword evidence="4" id="KW-1185">Reference proteome</keyword>
<proteinExistence type="predicted"/>
<dbReference type="SUPFAM" id="SSF52172">
    <property type="entry name" value="CheY-like"/>
    <property type="match status" value="1"/>
</dbReference>
<dbReference type="OrthoDB" id="7631574at2"/>
<dbReference type="PANTHER" id="PTHR44520:SF2">
    <property type="entry name" value="RESPONSE REGULATOR RCP1"/>
    <property type="match status" value="1"/>
</dbReference>
<dbReference type="GO" id="GO:0000160">
    <property type="term" value="P:phosphorelay signal transduction system"/>
    <property type="evidence" value="ECO:0007669"/>
    <property type="project" value="InterPro"/>
</dbReference>
<sequence length="136" mass="15780">MKLNPIYLIVDDDEDDIDFFHEAMREVNASALCHFAYDGEEALSLLRYKLKMLPDLIFLDLNMPRMDGITCLRELKRDEKLRHIPVIINTTSAYQKEKEDCLILGAAYFLTKATSFRNMCENIIKVINIFSHSESS</sequence>
<evidence type="ECO:0000313" key="4">
    <source>
        <dbReference type="Proteomes" id="UP000540519"/>
    </source>
</evidence>
<organism evidence="3 4">
    <name type="scientific">Zobellia amurskyensis</name>
    <dbReference type="NCBI Taxonomy" id="248905"/>
    <lineage>
        <taxon>Bacteria</taxon>
        <taxon>Pseudomonadati</taxon>
        <taxon>Bacteroidota</taxon>
        <taxon>Flavobacteriia</taxon>
        <taxon>Flavobacteriales</taxon>
        <taxon>Flavobacteriaceae</taxon>
        <taxon>Zobellia</taxon>
    </lineage>
</organism>
<name>A0A7X2ZQL9_9FLAO</name>
<feature type="modified residue" description="4-aspartylphosphate" evidence="1">
    <location>
        <position position="60"/>
    </location>
</feature>
<dbReference type="InterPro" id="IPR001789">
    <property type="entry name" value="Sig_transdc_resp-reg_receiver"/>
</dbReference>
<dbReference type="Gene3D" id="3.40.50.2300">
    <property type="match status" value="1"/>
</dbReference>
<dbReference type="AlphaFoldDB" id="A0A7X2ZQL9"/>
<gene>
    <name evidence="3" type="ORF">D9O36_01920</name>
</gene>
<protein>
    <submittedName>
        <fullName evidence="3">Response regulator</fullName>
    </submittedName>
</protein>
<dbReference type="Pfam" id="PF00072">
    <property type="entry name" value="Response_reg"/>
    <property type="match status" value="1"/>
</dbReference>
<dbReference type="SMART" id="SM00448">
    <property type="entry name" value="REC"/>
    <property type="match status" value="1"/>
</dbReference>
<evidence type="ECO:0000313" key="3">
    <source>
        <dbReference type="EMBL" id="MUH34585.1"/>
    </source>
</evidence>
<reference evidence="3 4" key="1">
    <citation type="journal article" date="2019" name="Mar. Drugs">
        <title>Comparative Genomics and CAZyme Genome Repertoires of Marine Zobellia amurskyensis KMM 3526(T) and Zobellia laminariae KMM 3676(T).</title>
        <authorList>
            <person name="Chernysheva N."/>
            <person name="Bystritskaya E."/>
            <person name="Stenkova A."/>
            <person name="Golovkin I."/>
            <person name="Nedashkovskaya O."/>
            <person name="Isaeva M."/>
        </authorList>
    </citation>
    <scope>NUCLEOTIDE SEQUENCE [LARGE SCALE GENOMIC DNA]</scope>
    <source>
        <strain evidence="3 4">KMM 3526</strain>
    </source>
</reference>
<evidence type="ECO:0000259" key="2">
    <source>
        <dbReference type="PROSITE" id="PS50110"/>
    </source>
</evidence>